<dbReference type="PIRSF" id="PIRSF002741">
    <property type="entry name" value="MppA"/>
    <property type="match status" value="1"/>
</dbReference>
<feature type="region of interest" description="Disordered" evidence="4">
    <location>
        <begin position="29"/>
        <end position="57"/>
    </location>
</feature>
<evidence type="ECO:0000256" key="1">
    <source>
        <dbReference type="ARBA" id="ARBA00005695"/>
    </source>
</evidence>
<dbReference type="GO" id="GO:0042597">
    <property type="term" value="C:periplasmic space"/>
    <property type="evidence" value="ECO:0007669"/>
    <property type="project" value="UniProtKB-ARBA"/>
</dbReference>
<evidence type="ECO:0000256" key="5">
    <source>
        <dbReference type="SAM" id="SignalP"/>
    </source>
</evidence>
<keyword evidence="2" id="KW-0813">Transport</keyword>
<dbReference type="EMBL" id="QVEP01000007">
    <property type="protein sequence ID" value="RGB81003.1"/>
    <property type="molecule type" value="Genomic_DNA"/>
</dbReference>
<gene>
    <name evidence="7" type="ORF">DW070_04175</name>
</gene>
<dbReference type="FunFam" id="3.90.76.10:FF:000004">
    <property type="entry name" value="Peptide ABC transporter substrate-binding protein"/>
    <property type="match status" value="1"/>
</dbReference>
<name>A0A3E2TQL1_9FIRM</name>
<dbReference type="Proteomes" id="UP000260773">
    <property type="component" value="Unassembled WGS sequence"/>
</dbReference>
<keyword evidence="3 5" id="KW-0732">Signal</keyword>
<dbReference type="Gene3D" id="3.90.76.10">
    <property type="entry name" value="Dipeptide-binding Protein, Domain 1"/>
    <property type="match status" value="1"/>
</dbReference>
<feature type="domain" description="Solute-binding protein family 5" evidence="6">
    <location>
        <begin position="94"/>
        <end position="452"/>
    </location>
</feature>
<dbReference type="RefSeq" id="WP_015514636.1">
    <property type="nucleotide sequence ID" value="NZ_JAQDKA010000005.1"/>
</dbReference>
<evidence type="ECO:0000256" key="4">
    <source>
        <dbReference type="SAM" id="MobiDB-lite"/>
    </source>
</evidence>
<feature type="chain" id="PRO_5039048964" evidence="5">
    <location>
        <begin position="24"/>
        <end position="539"/>
    </location>
</feature>
<dbReference type="PANTHER" id="PTHR30290">
    <property type="entry name" value="PERIPLASMIC BINDING COMPONENT OF ABC TRANSPORTER"/>
    <property type="match status" value="1"/>
</dbReference>
<dbReference type="Gene3D" id="3.40.190.10">
    <property type="entry name" value="Periplasmic binding protein-like II"/>
    <property type="match status" value="1"/>
</dbReference>
<dbReference type="InterPro" id="IPR000914">
    <property type="entry name" value="SBP_5_dom"/>
</dbReference>
<accession>A0A3E2TQL1</accession>
<feature type="signal peptide" evidence="5">
    <location>
        <begin position="1"/>
        <end position="23"/>
    </location>
</feature>
<dbReference type="GO" id="GO:0015833">
    <property type="term" value="P:peptide transport"/>
    <property type="evidence" value="ECO:0007669"/>
    <property type="project" value="TreeGrafter"/>
</dbReference>
<dbReference type="GO" id="GO:1904680">
    <property type="term" value="F:peptide transmembrane transporter activity"/>
    <property type="evidence" value="ECO:0007669"/>
    <property type="project" value="TreeGrafter"/>
</dbReference>
<evidence type="ECO:0000256" key="2">
    <source>
        <dbReference type="ARBA" id="ARBA00022448"/>
    </source>
</evidence>
<proteinExistence type="inferred from homology"/>
<protein>
    <submittedName>
        <fullName evidence="7">ABC transporter substrate-binding protein</fullName>
    </submittedName>
</protein>
<dbReference type="AlphaFoldDB" id="A0A3E2TQL1"/>
<comment type="similarity">
    <text evidence="1">Belongs to the bacterial solute-binding protein 5 family.</text>
</comment>
<dbReference type="SUPFAM" id="SSF53850">
    <property type="entry name" value="Periplasmic binding protein-like II"/>
    <property type="match status" value="1"/>
</dbReference>
<dbReference type="Pfam" id="PF00496">
    <property type="entry name" value="SBP_bac_5"/>
    <property type="match status" value="1"/>
</dbReference>
<comment type="caution">
    <text evidence="7">The sequence shown here is derived from an EMBL/GenBank/DDBJ whole genome shotgun (WGS) entry which is preliminary data.</text>
</comment>
<reference evidence="7 8" key="1">
    <citation type="submission" date="2018-08" db="EMBL/GenBank/DDBJ databases">
        <title>A genome reference for cultivated species of the human gut microbiota.</title>
        <authorList>
            <person name="Zou Y."/>
            <person name="Xue W."/>
            <person name="Luo G."/>
        </authorList>
    </citation>
    <scope>NUCLEOTIDE SEQUENCE [LARGE SCALE GENOMIC DNA]</scope>
    <source>
        <strain evidence="7 8">AF45-17</strain>
    </source>
</reference>
<dbReference type="Gene3D" id="3.10.105.10">
    <property type="entry name" value="Dipeptide-binding Protein, Domain 3"/>
    <property type="match status" value="1"/>
</dbReference>
<evidence type="ECO:0000259" key="6">
    <source>
        <dbReference type="Pfam" id="PF00496"/>
    </source>
</evidence>
<dbReference type="PROSITE" id="PS51257">
    <property type="entry name" value="PROKAR_LIPOPROTEIN"/>
    <property type="match status" value="1"/>
</dbReference>
<dbReference type="CDD" id="cd08518">
    <property type="entry name" value="PBP2_NikA_DppA_OppA_like_19"/>
    <property type="match status" value="1"/>
</dbReference>
<organism evidence="7 8">
    <name type="scientific">Coprococcus catus</name>
    <dbReference type="NCBI Taxonomy" id="116085"/>
    <lineage>
        <taxon>Bacteria</taxon>
        <taxon>Bacillati</taxon>
        <taxon>Bacillota</taxon>
        <taxon>Clostridia</taxon>
        <taxon>Lachnospirales</taxon>
        <taxon>Lachnospiraceae</taxon>
        <taxon>Coprococcus</taxon>
    </lineage>
</organism>
<evidence type="ECO:0000313" key="8">
    <source>
        <dbReference type="Proteomes" id="UP000260773"/>
    </source>
</evidence>
<dbReference type="PANTHER" id="PTHR30290:SF9">
    <property type="entry name" value="OLIGOPEPTIDE-BINDING PROTEIN APPA"/>
    <property type="match status" value="1"/>
</dbReference>
<evidence type="ECO:0000256" key="3">
    <source>
        <dbReference type="ARBA" id="ARBA00022729"/>
    </source>
</evidence>
<dbReference type="InterPro" id="IPR030678">
    <property type="entry name" value="Peptide/Ni-bd"/>
</dbReference>
<sequence>MKKRMGKAAALLMAVTMACGMLAGCGSNGSEKAPETAKAQTEAGAAESGEAGEGGGTIVYGSNDYTRINPAMDEHGEINVLIFDGLTDHDGNNEVVPRLAKSWDYDEENSTYTFHLEEGVKWHDGEPFTAEDVKFTIEAIMDPANESENAPNYEDVESITVIDDHTVEFKLSAPNVAFLDYMTMAILPKHLLEGENMQESDFFRAPVGTGPFKLAKWDEGQQIVLEKNEDYFAGPAKIDSVIFKIVSDDNAKALQLKSGELNLAQVIPKDAVTFEGDDAYNVYTMNTSDYRGILYNFGNEYWQENADLIPAINYCIDRQAIIDAVLLGHGQIAYGPLQKNKYNCEDVEKYDFNLDKAAEAFTEAGCEKDDEGYWTRDGRRIGFTIDATPSDQVRIDMAQIAAQQLKEAGLDVKAEVPAEGIDWGGQECCIIGWGSPFDADDHTYKVFGTDKGANYNGYSNEKVDAYLKAARETADENERMAQYALFQKELAKTPAYTFFCYIDAMYVGAKNISGIDQNTVLGHHGVGIFWNVCDWTIGE</sequence>
<dbReference type="GO" id="GO:0043190">
    <property type="term" value="C:ATP-binding cassette (ABC) transporter complex"/>
    <property type="evidence" value="ECO:0007669"/>
    <property type="project" value="InterPro"/>
</dbReference>
<dbReference type="InterPro" id="IPR039424">
    <property type="entry name" value="SBP_5"/>
</dbReference>
<evidence type="ECO:0000313" key="7">
    <source>
        <dbReference type="EMBL" id="RGB81003.1"/>
    </source>
</evidence>